<organism evidence="2 3">
    <name type="scientific">Microlunatus antarcticus</name>
    <dbReference type="NCBI Taxonomy" id="53388"/>
    <lineage>
        <taxon>Bacteria</taxon>
        <taxon>Bacillati</taxon>
        <taxon>Actinomycetota</taxon>
        <taxon>Actinomycetes</taxon>
        <taxon>Propionibacteriales</taxon>
        <taxon>Propionibacteriaceae</taxon>
        <taxon>Microlunatus</taxon>
    </lineage>
</organism>
<dbReference type="SUPFAM" id="SSF50475">
    <property type="entry name" value="FMN-binding split barrel"/>
    <property type="match status" value="1"/>
</dbReference>
<reference evidence="2 3" key="1">
    <citation type="submission" date="2020-08" db="EMBL/GenBank/DDBJ databases">
        <title>Sequencing the genomes of 1000 actinobacteria strains.</title>
        <authorList>
            <person name="Klenk H.-P."/>
        </authorList>
    </citation>
    <scope>NUCLEOTIDE SEQUENCE [LARGE SCALE GENOMIC DNA]</scope>
    <source>
        <strain evidence="2 3">DSM 11053</strain>
    </source>
</reference>
<dbReference type="EMBL" id="JACHZG010000001">
    <property type="protein sequence ID" value="MBB3327636.1"/>
    <property type="molecule type" value="Genomic_DNA"/>
</dbReference>
<accession>A0A7W5P870</accession>
<dbReference type="Proteomes" id="UP000565572">
    <property type="component" value="Unassembled WGS sequence"/>
</dbReference>
<evidence type="ECO:0000313" key="3">
    <source>
        <dbReference type="Proteomes" id="UP000565572"/>
    </source>
</evidence>
<protein>
    <recommendedName>
        <fullName evidence="1">DUF2470 domain-containing protein</fullName>
    </recommendedName>
</protein>
<dbReference type="RefSeq" id="WP_183338988.1">
    <property type="nucleotide sequence ID" value="NZ_JACHZG010000001.1"/>
</dbReference>
<gene>
    <name evidence="2" type="ORF">FHX39_002580</name>
</gene>
<proteinExistence type="predicted"/>
<feature type="domain" description="DUF2470" evidence="1">
    <location>
        <begin position="158"/>
        <end position="227"/>
    </location>
</feature>
<dbReference type="Gene3D" id="3.20.180.10">
    <property type="entry name" value="PNP-oxidase-like"/>
    <property type="match status" value="1"/>
</dbReference>
<dbReference type="AlphaFoldDB" id="A0A7W5P870"/>
<evidence type="ECO:0000313" key="2">
    <source>
        <dbReference type="EMBL" id="MBB3327636.1"/>
    </source>
</evidence>
<name>A0A7W5P870_9ACTN</name>
<dbReference type="InterPro" id="IPR037119">
    <property type="entry name" value="Haem_oxidase_HugZ-like_sf"/>
</dbReference>
<evidence type="ECO:0000259" key="1">
    <source>
        <dbReference type="Pfam" id="PF10615"/>
    </source>
</evidence>
<comment type="caution">
    <text evidence="2">The sequence shown here is derived from an EMBL/GenBank/DDBJ whole genome shotgun (WGS) entry which is preliminary data.</text>
</comment>
<keyword evidence="3" id="KW-1185">Reference proteome</keyword>
<dbReference type="Pfam" id="PF10615">
    <property type="entry name" value="DUF2470"/>
    <property type="match status" value="1"/>
</dbReference>
<sequence>MDDRIARDEAAVLARTVLSTSHEATCARLDGAEHGCAGTVGLLAAGGEPFLVPSDPEDFFATGTALSVRIAIPEVGVLHATGTTAPVRLAADDPGVVRTIQDHRGCLLGPVDPALLRVVPLRLSGLAIAVPGAGTAQTLTPGELAAASPDWLLARGRRLTEHLEQNHADDLARLAAAHGVPSATAVTLGRLTTRAARLVCLGAEGVTTVDMVFDPPVRNPAELWRRLATAQAAS</sequence>
<dbReference type="InterPro" id="IPR019595">
    <property type="entry name" value="DUF2470"/>
</dbReference>